<feature type="region of interest" description="Disordered" evidence="1">
    <location>
        <begin position="575"/>
        <end position="602"/>
    </location>
</feature>
<feature type="region of interest" description="Disordered" evidence="1">
    <location>
        <begin position="628"/>
        <end position="742"/>
    </location>
</feature>
<feature type="compositionally biased region" description="Low complexity" evidence="1">
    <location>
        <begin position="454"/>
        <end position="471"/>
    </location>
</feature>
<dbReference type="Proteomes" id="UP000054477">
    <property type="component" value="Unassembled WGS sequence"/>
</dbReference>
<dbReference type="AlphaFoldDB" id="A0A0C9Y970"/>
<feature type="domain" description="G-patch" evidence="2">
    <location>
        <begin position="166"/>
        <end position="186"/>
    </location>
</feature>
<dbReference type="EMBL" id="KN838568">
    <property type="protein sequence ID" value="KIK04548.1"/>
    <property type="molecule type" value="Genomic_DNA"/>
</dbReference>
<evidence type="ECO:0000313" key="3">
    <source>
        <dbReference type="EMBL" id="KIK04548.1"/>
    </source>
</evidence>
<keyword evidence="4" id="KW-1185">Reference proteome</keyword>
<reference evidence="4" key="2">
    <citation type="submission" date="2015-01" db="EMBL/GenBank/DDBJ databases">
        <title>Evolutionary Origins and Diversification of the Mycorrhizal Mutualists.</title>
        <authorList>
            <consortium name="DOE Joint Genome Institute"/>
            <consortium name="Mycorrhizal Genomics Consortium"/>
            <person name="Kohler A."/>
            <person name="Kuo A."/>
            <person name="Nagy L.G."/>
            <person name="Floudas D."/>
            <person name="Copeland A."/>
            <person name="Barry K.W."/>
            <person name="Cichocki N."/>
            <person name="Veneault-Fourrey C."/>
            <person name="LaButti K."/>
            <person name="Lindquist E.A."/>
            <person name="Lipzen A."/>
            <person name="Lundell T."/>
            <person name="Morin E."/>
            <person name="Murat C."/>
            <person name="Riley R."/>
            <person name="Ohm R."/>
            <person name="Sun H."/>
            <person name="Tunlid A."/>
            <person name="Henrissat B."/>
            <person name="Grigoriev I.V."/>
            <person name="Hibbett D.S."/>
            <person name="Martin F."/>
        </authorList>
    </citation>
    <scope>NUCLEOTIDE SEQUENCE [LARGE SCALE GENOMIC DNA]</scope>
    <source>
        <strain evidence="4">LaAM-08-1</strain>
    </source>
</reference>
<accession>A0A0C9Y970</accession>
<dbReference type="OrthoDB" id="20507at2759"/>
<reference evidence="3 4" key="1">
    <citation type="submission" date="2014-04" db="EMBL/GenBank/DDBJ databases">
        <authorList>
            <consortium name="DOE Joint Genome Institute"/>
            <person name="Kuo A."/>
            <person name="Kohler A."/>
            <person name="Nagy L.G."/>
            <person name="Floudas D."/>
            <person name="Copeland A."/>
            <person name="Barry K.W."/>
            <person name="Cichocki N."/>
            <person name="Veneault-Fourrey C."/>
            <person name="LaButti K."/>
            <person name="Lindquist E.A."/>
            <person name="Lipzen A."/>
            <person name="Lundell T."/>
            <person name="Morin E."/>
            <person name="Murat C."/>
            <person name="Sun H."/>
            <person name="Tunlid A."/>
            <person name="Henrissat B."/>
            <person name="Grigoriev I.V."/>
            <person name="Hibbett D.S."/>
            <person name="Martin F."/>
            <person name="Nordberg H.P."/>
            <person name="Cantor M.N."/>
            <person name="Hua S.X."/>
        </authorList>
    </citation>
    <scope>NUCLEOTIDE SEQUENCE [LARGE SCALE GENOMIC DNA]</scope>
    <source>
        <strain evidence="3 4">LaAM-08-1</strain>
    </source>
</reference>
<dbReference type="InterPro" id="IPR011666">
    <property type="entry name" value="DUF1604"/>
</dbReference>
<dbReference type="PANTHER" id="PTHR13384:SF19">
    <property type="entry name" value="G PATCH DOMAIN-CONTAINING PROTEIN 1"/>
    <property type="match status" value="1"/>
</dbReference>
<dbReference type="PANTHER" id="PTHR13384">
    <property type="entry name" value="G PATCH DOMAIN-CONTAINING PROTEIN 1"/>
    <property type="match status" value="1"/>
</dbReference>
<dbReference type="HOGENOM" id="CLU_008613_3_1_1"/>
<feature type="compositionally biased region" description="Polar residues" evidence="1">
    <location>
        <begin position="662"/>
        <end position="672"/>
    </location>
</feature>
<feature type="region of interest" description="Disordered" evidence="1">
    <location>
        <begin position="754"/>
        <end position="898"/>
    </location>
</feature>
<dbReference type="GO" id="GO:0003723">
    <property type="term" value="F:RNA binding"/>
    <property type="evidence" value="ECO:0007669"/>
    <property type="project" value="TreeGrafter"/>
</dbReference>
<gene>
    <name evidence="3" type="ORF">K443DRAFT_130756</name>
</gene>
<dbReference type="InterPro" id="IPR000467">
    <property type="entry name" value="G_patch_dom"/>
</dbReference>
<dbReference type="Pfam" id="PF07713">
    <property type="entry name" value="DUF1604"/>
    <property type="match status" value="1"/>
</dbReference>
<sequence length="898" mass="98305">MTSRLKRKLGELGIDTTSRQANENFCLVRFPSPCPDIGTPLPPLEKSKDTGEFVPLWKQDVRDEKGRRRLHGAFTGGFSAGYFNTVGSKEGWAPSTFVSSRTERAKKQAARPEDFMDEEDLQDIKDSRNLVDTTEEMDLSGGTKMEGIDDDPITSALQASLLPAPKDSAGARILMRMGWRLGQGIGPRVSLRQRRLQDMQAIQAATGSRGSTDILDVPDDDEEANKHTYARRDTPLLLVERKDNSHGLGYTPGMGLNESLGASANTSKGPQLASGFGLGALNDADEDDLDIYEGVNATRNRHAYDHIDGEDNNTVILGKKAENSVHPYVFKRSPSSAKTFRDGRPVLPGFALLNEPVVEDKWFPLPDIPQGWTPNPQRVWSVDADKENVEQSKPPSQSGPLPHEKWRRSGITADQRGFMLGEAQSTATRSVFEYLSEKDRERLKNIAATGKTQPSASASTPAASSPSTSATITIPRTEPHIAQAALRGFQPFTSDPTKQARYTAYLLSQAQQDSSAPQIKPAPGQPIDQFNKELEDYAKAALLFKPMSGAMAGRFTSAAVIEHGPKIKEGLHTPSQEELAEKEQQEAQQAREAEEKISPKAHAAKMGMYGPLTREVVSWQPARLLCKRFGVKDPNPPPDVEVTAPPKEGSSSSSAAFAQSSNTHAPGSSKDQTAPAHQDGGPRKLENIGLGEDETQGQDTLTYQRPAMDIFKAIFASDSEDSDEEDDVKEKENEKGDEEDACAVVPEPTTALLITNGEESVPPTTLPVTDDGPVDMSTFKPTFIPREGKSKEKKEKKKKEKKGVLVSFEIDESGPAIVPQKPPKDKDRPKKKKRKEKEKREDENEDEGMWVEKAAPLVVKELQVPPLSSSVPPLPPSDGNSTSQEHAPRGRKRAIDFM</sequence>
<dbReference type="Pfam" id="PF26093">
    <property type="entry name" value="HTH_TGH"/>
    <property type="match status" value="1"/>
</dbReference>
<feature type="region of interest" description="Disordered" evidence="1">
    <location>
        <begin position="385"/>
        <end position="408"/>
    </location>
</feature>
<evidence type="ECO:0000313" key="4">
    <source>
        <dbReference type="Proteomes" id="UP000054477"/>
    </source>
</evidence>
<evidence type="ECO:0000259" key="2">
    <source>
        <dbReference type="PROSITE" id="PS50174"/>
    </source>
</evidence>
<feature type="region of interest" description="Disordered" evidence="1">
    <location>
        <begin position="448"/>
        <end position="471"/>
    </location>
</feature>
<dbReference type="GO" id="GO:0005634">
    <property type="term" value="C:nucleus"/>
    <property type="evidence" value="ECO:0007669"/>
    <property type="project" value="TreeGrafter"/>
</dbReference>
<feature type="compositionally biased region" description="Basic and acidic residues" evidence="1">
    <location>
        <begin position="579"/>
        <end position="598"/>
    </location>
</feature>
<dbReference type="GO" id="GO:0006397">
    <property type="term" value="P:mRNA processing"/>
    <property type="evidence" value="ECO:0007669"/>
    <property type="project" value="InterPro"/>
</dbReference>
<dbReference type="PROSITE" id="PS50174">
    <property type="entry name" value="G_PATCH"/>
    <property type="match status" value="1"/>
</dbReference>
<feature type="compositionally biased region" description="Acidic residues" evidence="1">
    <location>
        <begin position="718"/>
        <end position="727"/>
    </location>
</feature>
<evidence type="ECO:0000256" key="1">
    <source>
        <dbReference type="SAM" id="MobiDB-lite"/>
    </source>
</evidence>
<protein>
    <recommendedName>
        <fullName evidence="2">G-patch domain-containing protein</fullName>
    </recommendedName>
</protein>
<name>A0A0C9Y970_9AGAR</name>
<organism evidence="3 4">
    <name type="scientific">Laccaria amethystina LaAM-08-1</name>
    <dbReference type="NCBI Taxonomy" id="1095629"/>
    <lineage>
        <taxon>Eukaryota</taxon>
        <taxon>Fungi</taxon>
        <taxon>Dikarya</taxon>
        <taxon>Basidiomycota</taxon>
        <taxon>Agaricomycotina</taxon>
        <taxon>Agaricomycetes</taxon>
        <taxon>Agaricomycetidae</taxon>
        <taxon>Agaricales</taxon>
        <taxon>Agaricineae</taxon>
        <taxon>Hydnangiaceae</taxon>
        <taxon>Laccaria</taxon>
    </lineage>
</organism>
<dbReference type="STRING" id="1095629.A0A0C9Y970"/>
<proteinExistence type="predicted"/>
<feature type="compositionally biased region" description="Low complexity" evidence="1">
    <location>
        <begin position="650"/>
        <end position="661"/>
    </location>
</feature>